<dbReference type="AlphaFoldDB" id="A0AAE3EWY0"/>
<evidence type="ECO:0000256" key="4">
    <source>
        <dbReference type="ARBA" id="ARBA00022679"/>
    </source>
</evidence>
<evidence type="ECO:0000313" key="6">
    <source>
        <dbReference type="EMBL" id="MCG2462605.1"/>
    </source>
</evidence>
<keyword evidence="4 6" id="KW-0808">Transferase</keyword>
<comment type="caution">
    <text evidence="6">The sequence shown here is derived from an EMBL/GenBank/DDBJ whole genome shotgun (WGS) entry which is preliminary data.</text>
</comment>
<dbReference type="GO" id="GO:0009246">
    <property type="term" value="P:enterobacterial common antigen biosynthetic process"/>
    <property type="evidence" value="ECO:0007669"/>
    <property type="project" value="InterPro"/>
</dbReference>
<evidence type="ECO:0000256" key="1">
    <source>
        <dbReference type="ARBA" id="ARBA00022475"/>
    </source>
</evidence>
<sequence length="379" mass="43987">MNESNHLHIFHDEKFTNTIVSQFLASKVPNQSFVLIQEEGINELVYSIKPGHHIRIIKKNSIKYKELLASLPNYSTLFIHYLCDLKLEFIENAPPNTKIIWMCWGQDIHKLIIPKSYLPQTKLLLKKNHKFSEFFWEYTLPLRLLKFPLSRKGRLLKRIDYCCPVIKEDLILINRKLKLNIQYIPFHYGTLENFLGEQLNSSCRGNNILVGNSSSYASNHLDVFKELQKFNLGNRKLIVPLNYGDTEYGKEISEIGYHIFNDRFIAILSFLPIIDYNKMVASCSVAIFNHLRQQALGNILVCLWLGIRVYLNNDSPLYDSLKRKGLIVYSIQEALIIENGLALEKMADDDVAKNKVILLKEFGNVNTVDLTKQIFDYLN</sequence>
<dbReference type="GO" id="GO:0102031">
    <property type="term" value="F:4-acetamido-4,6-dideoxy-D-galactose transferase activity"/>
    <property type="evidence" value="ECO:0007669"/>
    <property type="project" value="UniProtKB-EC"/>
</dbReference>
<protein>
    <submittedName>
        <fullName evidence="6">TDP-N-acetylfucosamine:lipid II N-acetylfucosaminyltransferase</fullName>
        <ecNumber evidence="6">2.4.1.325</ecNumber>
    </submittedName>
</protein>
<dbReference type="EMBL" id="JAIRBC010000037">
    <property type="protein sequence ID" value="MCG2462605.1"/>
    <property type="molecule type" value="Genomic_DNA"/>
</dbReference>
<evidence type="ECO:0000256" key="5">
    <source>
        <dbReference type="ARBA" id="ARBA00023136"/>
    </source>
</evidence>
<dbReference type="Proteomes" id="UP001200642">
    <property type="component" value="Unassembled WGS sequence"/>
</dbReference>
<proteinExistence type="predicted"/>
<dbReference type="EC" id="2.4.1.325" evidence="6"/>
<dbReference type="InterPro" id="IPR009993">
    <property type="entry name" value="WecF"/>
</dbReference>
<organism evidence="6 7">
    <name type="scientific">Cerina litoralis</name>
    <dbReference type="NCBI Taxonomy" id="2874477"/>
    <lineage>
        <taxon>Bacteria</taxon>
        <taxon>Pseudomonadati</taxon>
        <taxon>Bacteroidota</taxon>
        <taxon>Flavobacteriia</taxon>
        <taxon>Flavobacteriales</taxon>
        <taxon>Flavobacteriaceae</taxon>
        <taxon>Cerina</taxon>
    </lineage>
</organism>
<reference evidence="6" key="1">
    <citation type="submission" date="2023-02" db="EMBL/GenBank/DDBJ databases">
        <title>Genome of Flavobacteriaceae gen. nov. sp. strain F89.</title>
        <authorList>
            <person name="Wang Y."/>
        </authorList>
    </citation>
    <scope>NUCLEOTIDE SEQUENCE</scope>
    <source>
        <strain evidence="6">F89</strain>
    </source>
</reference>
<keyword evidence="3 6" id="KW-0328">Glycosyltransferase</keyword>
<evidence type="ECO:0000256" key="2">
    <source>
        <dbReference type="ARBA" id="ARBA00022519"/>
    </source>
</evidence>
<dbReference type="RefSeq" id="WP_317903740.1">
    <property type="nucleotide sequence ID" value="NZ_JAIRBC010000037.1"/>
</dbReference>
<keyword evidence="2" id="KW-0997">Cell inner membrane</keyword>
<keyword evidence="7" id="KW-1185">Reference proteome</keyword>
<dbReference type="GO" id="GO:0008417">
    <property type="term" value="F:fucosyltransferase activity"/>
    <property type="evidence" value="ECO:0007669"/>
    <property type="project" value="InterPro"/>
</dbReference>
<gene>
    <name evidence="6" type="ORF">K8352_17720</name>
</gene>
<evidence type="ECO:0000313" key="7">
    <source>
        <dbReference type="Proteomes" id="UP001200642"/>
    </source>
</evidence>
<name>A0AAE3EWY0_9FLAO</name>
<keyword evidence="1" id="KW-1003">Cell membrane</keyword>
<keyword evidence="5" id="KW-0472">Membrane</keyword>
<accession>A0AAE3EWY0</accession>
<dbReference type="Pfam" id="PF07429">
    <property type="entry name" value="Glyco_transf_56"/>
    <property type="match status" value="1"/>
</dbReference>
<evidence type="ECO:0000256" key="3">
    <source>
        <dbReference type="ARBA" id="ARBA00022676"/>
    </source>
</evidence>